<organism evidence="1 2">
    <name type="scientific">Microbacterium caowuchunii</name>
    <dbReference type="NCBI Taxonomy" id="2614638"/>
    <lineage>
        <taxon>Bacteria</taxon>
        <taxon>Bacillati</taxon>
        <taxon>Actinomycetota</taxon>
        <taxon>Actinomycetes</taxon>
        <taxon>Micrococcales</taxon>
        <taxon>Microbacteriaceae</taxon>
        <taxon>Microbacterium</taxon>
    </lineage>
</organism>
<evidence type="ECO:0000313" key="2">
    <source>
        <dbReference type="Proteomes" id="UP000326838"/>
    </source>
</evidence>
<proteinExistence type="predicted"/>
<reference evidence="2" key="1">
    <citation type="submission" date="2019-09" db="EMBL/GenBank/DDBJ databases">
        <title>Mumia zhuanghuii sp. nov. isolated from the intestinal contents of plateau pika (Ochotona curzoniae) in the Qinghai-Tibet plateau of China.</title>
        <authorList>
            <person name="Tian Z."/>
        </authorList>
    </citation>
    <scope>NUCLEOTIDE SEQUENCE [LARGE SCALE GENOMIC DNA]</scope>
    <source>
        <strain evidence="2">L-033</strain>
    </source>
</reference>
<comment type="caution">
    <text evidence="1">The sequence shown here is derived from an EMBL/GenBank/DDBJ whole genome shotgun (WGS) entry which is preliminary data.</text>
</comment>
<dbReference type="Proteomes" id="UP000326838">
    <property type="component" value="Unassembled WGS sequence"/>
</dbReference>
<protein>
    <recommendedName>
        <fullName evidence="3">Transcriptional regulator, AbiEi antitoxin, Type IV TA system</fullName>
    </recommendedName>
</protein>
<keyword evidence="2" id="KW-1185">Reference proteome</keyword>
<dbReference type="AlphaFoldDB" id="A0A5N0TQE3"/>
<sequence length="326" mass="36103">MRQAGAEELRGELRSTEALSAAGISERGVARDVASGSLVRVHRGWYLHGALWQELWPESRHLAHVLAVSLSARGSDPLFCLVSAACLWGLPLYRITPRRVHVYSRNVDRHSTPDVLRHEGGVPDHDIAERHGLRCTSLARTVYDLARMLPAEAGLAAADAALASVGGDPRAFDDDRADALKADLDRRTTARAVRGIRRAREVLALSDGRAQLPLESVARLQLVRLGFQRPRLQVPVADPHGGSYWIDIALDDVEAFCEVDGQTKYLDEALRSGRSLEQVLLDEKQREDWIRGVAQRRMARVGDVHVRDLGALRIRLAAFGIRPRRG</sequence>
<dbReference type="RefSeq" id="WP_150891882.1">
    <property type="nucleotide sequence ID" value="NZ_VYUY01000004.1"/>
</dbReference>
<name>A0A5N0TQE3_9MICO</name>
<evidence type="ECO:0008006" key="3">
    <source>
        <dbReference type="Google" id="ProtNLM"/>
    </source>
</evidence>
<accession>A0A5N0TQE3</accession>
<evidence type="ECO:0000313" key="1">
    <source>
        <dbReference type="EMBL" id="KAA9135609.1"/>
    </source>
</evidence>
<gene>
    <name evidence="1" type="ORF">F6B40_02120</name>
</gene>
<dbReference type="EMBL" id="VYUY01000004">
    <property type="protein sequence ID" value="KAA9135609.1"/>
    <property type="molecule type" value="Genomic_DNA"/>
</dbReference>